<evidence type="ECO:0000256" key="1">
    <source>
        <dbReference type="ARBA" id="ARBA00023015"/>
    </source>
</evidence>
<dbReference type="InterPro" id="IPR011991">
    <property type="entry name" value="ArsR-like_HTH"/>
</dbReference>
<evidence type="ECO:0000259" key="4">
    <source>
        <dbReference type="PROSITE" id="PS50995"/>
    </source>
</evidence>
<dbReference type="InterPro" id="IPR036388">
    <property type="entry name" value="WH-like_DNA-bd_sf"/>
</dbReference>
<dbReference type="GO" id="GO:0003677">
    <property type="term" value="F:DNA binding"/>
    <property type="evidence" value="ECO:0007669"/>
    <property type="project" value="UniProtKB-KW"/>
</dbReference>
<dbReference type="InterPro" id="IPR000835">
    <property type="entry name" value="HTH_MarR-typ"/>
</dbReference>
<dbReference type="AlphaFoldDB" id="A0A1G5P716"/>
<dbReference type="PANTHER" id="PTHR42756:SF1">
    <property type="entry name" value="TRANSCRIPTIONAL REPRESSOR OF EMRAB OPERON"/>
    <property type="match status" value="1"/>
</dbReference>
<dbReference type="PANTHER" id="PTHR42756">
    <property type="entry name" value="TRANSCRIPTIONAL REGULATOR, MARR"/>
    <property type="match status" value="1"/>
</dbReference>
<dbReference type="SUPFAM" id="SSF46785">
    <property type="entry name" value="Winged helix' DNA-binding domain"/>
    <property type="match status" value="1"/>
</dbReference>
<dbReference type="PROSITE" id="PS50995">
    <property type="entry name" value="HTH_MARR_2"/>
    <property type="match status" value="1"/>
</dbReference>
<name>A0A1G5P716_AFIMA</name>
<keyword evidence="3" id="KW-0804">Transcription</keyword>
<protein>
    <submittedName>
        <fullName evidence="5">DNA-binding transcriptional regulator, MarR family</fullName>
    </submittedName>
</protein>
<dbReference type="Pfam" id="PF01047">
    <property type="entry name" value="MarR"/>
    <property type="match status" value="1"/>
</dbReference>
<dbReference type="EMBL" id="FMVW01000009">
    <property type="protein sequence ID" value="SCZ44851.1"/>
    <property type="molecule type" value="Genomic_DNA"/>
</dbReference>
<dbReference type="RefSeq" id="WP_171904419.1">
    <property type="nucleotide sequence ID" value="NZ_FMVW01000009.1"/>
</dbReference>
<dbReference type="PRINTS" id="PR00598">
    <property type="entry name" value="HTHMARR"/>
</dbReference>
<dbReference type="STRING" id="1120955.SAMN03080610_03308"/>
<dbReference type="SMART" id="SM00347">
    <property type="entry name" value="HTH_MARR"/>
    <property type="match status" value="1"/>
</dbReference>
<dbReference type="CDD" id="cd00090">
    <property type="entry name" value="HTH_ARSR"/>
    <property type="match status" value="1"/>
</dbReference>
<keyword evidence="1" id="KW-0805">Transcription regulation</keyword>
<dbReference type="InterPro" id="IPR036390">
    <property type="entry name" value="WH_DNA-bd_sf"/>
</dbReference>
<sequence>MAPDDLRSEAVLMLVEAAKLCRALLGIELAEIGIHPGQDKLLRALYGNGEHSPSSLSKELRVRPPTVSKMLERLEAGGLIERDSHRSDHRRSIVRLSRDGEATLDAIDAVWKRLAEIATRDFSPETLRSAAAILGQMEENLATALHRLR</sequence>
<accession>A0A1G5P716</accession>
<feature type="domain" description="HTH marR-type" evidence="4">
    <location>
        <begin position="7"/>
        <end position="139"/>
    </location>
</feature>
<evidence type="ECO:0000256" key="2">
    <source>
        <dbReference type="ARBA" id="ARBA00023125"/>
    </source>
</evidence>
<evidence type="ECO:0000256" key="3">
    <source>
        <dbReference type="ARBA" id="ARBA00023163"/>
    </source>
</evidence>
<evidence type="ECO:0000313" key="5">
    <source>
        <dbReference type="EMBL" id="SCZ44851.1"/>
    </source>
</evidence>
<proteinExistence type="predicted"/>
<keyword evidence="6" id="KW-1185">Reference proteome</keyword>
<evidence type="ECO:0000313" key="6">
    <source>
        <dbReference type="Proteomes" id="UP000199347"/>
    </source>
</evidence>
<keyword evidence="2 5" id="KW-0238">DNA-binding</keyword>
<dbReference type="GO" id="GO:0003700">
    <property type="term" value="F:DNA-binding transcription factor activity"/>
    <property type="evidence" value="ECO:0007669"/>
    <property type="project" value="InterPro"/>
</dbReference>
<gene>
    <name evidence="5" type="ORF">SAMN03080610_03308</name>
</gene>
<organism evidence="5 6">
    <name type="scientific">Afifella marina DSM 2698</name>
    <dbReference type="NCBI Taxonomy" id="1120955"/>
    <lineage>
        <taxon>Bacteria</taxon>
        <taxon>Pseudomonadati</taxon>
        <taxon>Pseudomonadota</taxon>
        <taxon>Alphaproteobacteria</taxon>
        <taxon>Hyphomicrobiales</taxon>
        <taxon>Afifellaceae</taxon>
        <taxon>Afifella</taxon>
    </lineage>
</organism>
<dbReference type="Gene3D" id="1.10.10.10">
    <property type="entry name" value="Winged helix-like DNA-binding domain superfamily/Winged helix DNA-binding domain"/>
    <property type="match status" value="1"/>
</dbReference>
<reference evidence="5 6" key="1">
    <citation type="submission" date="2016-10" db="EMBL/GenBank/DDBJ databases">
        <authorList>
            <person name="de Groot N.N."/>
        </authorList>
    </citation>
    <scope>NUCLEOTIDE SEQUENCE [LARGE SCALE GENOMIC DNA]</scope>
    <source>
        <strain evidence="5 6">DSM 2698</strain>
    </source>
</reference>
<dbReference type="Proteomes" id="UP000199347">
    <property type="component" value="Unassembled WGS sequence"/>
</dbReference>